<proteinExistence type="predicted"/>
<dbReference type="OrthoDB" id="3251205at2759"/>
<dbReference type="PANTHER" id="PTHR33096">
    <property type="entry name" value="CXC2 DOMAIN-CONTAINING PROTEIN"/>
    <property type="match status" value="1"/>
</dbReference>
<name>M5G5U6_DACPD</name>
<dbReference type="GeneID" id="63689789"/>
<dbReference type="AlphaFoldDB" id="M5G5U6"/>
<sequence length="158" mass="18082">MDGLNKTGNFLCACHHGFVLCLADMIKSGKLAKYSLACLNRLLNVYGQGLALGYDIGCKHSITVSRSSLRHQAKALGLQLYVSAFHSYVHNQKCQLSFHPRFLTTARLEDFKMNERLFSKQNLTTHLYHHDSTYHWHMTLNAFWSRWNDDCRAGIGEC</sequence>
<organism evidence="1 2">
    <name type="scientific">Dacryopinax primogenitus (strain DJM 731)</name>
    <name type="common">Brown rot fungus</name>
    <dbReference type="NCBI Taxonomy" id="1858805"/>
    <lineage>
        <taxon>Eukaryota</taxon>
        <taxon>Fungi</taxon>
        <taxon>Dikarya</taxon>
        <taxon>Basidiomycota</taxon>
        <taxon>Agaricomycotina</taxon>
        <taxon>Dacrymycetes</taxon>
        <taxon>Dacrymycetales</taxon>
        <taxon>Dacrymycetaceae</taxon>
        <taxon>Dacryopinax</taxon>
    </lineage>
</organism>
<protein>
    <recommendedName>
        <fullName evidence="3">CxC2-like cysteine cluster KDZ transposase-associated domain-containing protein</fullName>
    </recommendedName>
</protein>
<keyword evidence="2" id="KW-1185">Reference proteome</keyword>
<dbReference type="Proteomes" id="UP000030653">
    <property type="component" value="Unassembled WGS sequence"/>
</dbReference>
<evidence type="ECO:0008006" key="3">
    <source>
        <dbReference type="Google" id="ProtNLM"/>
    </source>
</evidence>
<reference evidence="1 2" key="1">
    <citation type="journal article" date="2012" name="Science">
        <title>The Paleozoic origin of enzymatic lignin decomposition reconstructed from 31 fungal genomes.</title>
        <authorList>
            <person name="Floudas D."/>
            <person name="Binder M."/>
            <person name="Riley R."/>
            <person name="Barry K."/>
            <person name="Blanchette R.A."/>
            <person name="Henrissat B."/>
            <person name="Martinez A.T."/>
            <person name="Otillar R."/>
            <person name="Spatafora J.W."/>
            <person name="Yadav J.S."/>
            <person name="Aerts A."/>
            <person name="Benoit I."/>
            <person name="Boyd A."/>
            <person name="Carlson A."/>
            <person name="Copeland A."/>
            <person name="Coutinho P.M."/>
            <person name="de Vries R.P."/>
            <person name="Ferreira P."/>
            <person name="Findley K."/>
            <person name="Foster B."/>
            <person name="Gaskell J."/>
            <person name="Glotzer D."/>
            <person name="Gorecki P."/>
            <person name="Heitman J."/>
            <person name="Hesse C."/>
            <person name="Hori C."/>
            <person name="Igarashi K."/>
            <person name="Jurgens J.A."/>
            <person name="Kallen N."/>
            <person name="Kersten P."/>
            <person name="Kohler A."/>
            <person name="Kuees U."/>
            <person name="Kumar T.K.A."/>
            <person name="Kuo A."/>
            <person name="LaButti K."/>
            <person name="Larrondo L.F."/>
            <person name="Lindquist E."/>
            <person name="Ling A."/>
            <person name="Lombard V."/>
            <person name="Lucas S."/>
            <person name="Lundell T."/>
            <person name="Martin R."/>
            <person name="McLaughlin D.J."/>
            <person name="Morgenstern I."/>
            <person name="Morin E."/>
            <person name="Murat C."/>
            <person name="Nagy L.G."/>
            <person name="Nolan M."/>
            <person name="Ohm R.A."/>
            <person name="Patyshakuliyeva A."/>
            <person name="Rokas A."/>
            <person name="Ruiz-Duenas F.J."/>
            <person name="Sabat G."/>
            <person name="Salamov A."/>
            <person name="Samejima M."/>
            <person name="Schmutz J."/>
            <person name="Slot J.C."/>
            <person name="St John F."/>
            <person name="Stenlid J."/>
            <person name="Sun H."/>
            <person name="Sun S."/>
            <person name="Syed K."/>
            <person name="Tsang A."/>
            <person name="Wiebenga A."/>
            <person name="Young D."/>
            <person name="Pisabarro A."/>
            <person name="Eastwood D.C."/>
            <person name="Martin F."/>
            <person name="Cullen D."/>
            <person name="Grigoriev I.V."/>
            <person name="Hibbett D.S."/>
        </authorList>
    </citation>
    <scope>NUCLEOTIDE SEQUENCE [LARGE SCALE GENOMIC DNA]</scope>
    <source>
        <strain evidence="1 2">DJM-731 SS1</strain>
    </source>
</reference>
<dbReference type="PANTHER" id="PTHR33096:SF1">
    <property type="entry name" value="CXC1-LIKE CYSTEINE CLUSTER ASSOCIATED WITH KDZ TRANSPOSASES DOMAIN-CONTAINING PROTEIN"/>
    <property type="match status" value="1"/>
</dbReference>
<dbReference type="InterPro" id="IPR040521">
    <property type="entry name" value="KDZ"/>
</dbReference>
<dbReference type="RefSeq" id="XP_040632525.1">
    <property type="nucleotide sequence ID" value="XM_040774727.1"/>
</dbReference>
<dbReference type="Pfam" id="PF18758">
    <property type="entry name" value="KDZ"/>
    <property type="match status" value="1"/>
</dbReference>
<evidence type="ECO:0000313" key="2">
    <source>
        <dbReference type="Proteomes" id="UP000030653"/>
    </source>
</evidence>
<gene>
    <name evidence="1" type="ORF">DACRYDRAFT_46829</name>
</gene>
<dbReference type="HOGENOM" id="CLU_091791_0_0_1"/>
<accession>M5G5U6</accession>
<dbReference type="OMA" id="FGECILM"/>
<dbReference type="EMBL" id="JH795856">
    <property type="protein sequence ID" value="EJU05631.1"/>
    <property type="molecule type" value="Genomic_DNA"/>
</dbReference>
<dbReference type="STRING" id="1858805.M5G5U6"/>
<evidence type="ECO:0000313" key="1">
    <source>
        <dbReference type="EMBL" id="EJU05631.1"/>
    </source>
</evidence>